<evidence type="ECO:0000256" key="1">
    <source>
        <dbReference type="ARBA" id="ARBA00006962"/>
    </source>
</evidence>
<dbReference type="KEGG" id="scy:SCATT_p11950"/>
<dbReference type="GO" id="GO:0008194">
    <property type="term" value="F:UDP-glycosyltransferase activity"/>
    <property type="evidence" value="ECO:0007669"/>
    <property type="project" value="InterPro"/>
</dbReference>
<evidence type="ECO:0000256" key="3">
    <source>
        <dbReference type="ARBA" id="ARBA00022679"/>
    </source>
</evidence>
<dbReference type="Pfam" id="PF21036">
    <property type="entry name" value="EryCIII-like_N"/>
    <property type="match status" value="1"/>
</dbReference>
<reference evidence="7" key="1">
    <citation type="submission" date="2011-12" db="EMBL/GenBank/DDBJ databases">
        <title>Complete genome sequence of Streptomyces cattleya strain DSM 46488.</title>
        <authorList>
            <person name="Ou H.-Y."/>
            <person name="Li P."/>
            <person name="Zhao C."/>
            <person name="O'Hagan D."/>
            <person name="Deng Z."/>
        </authorList>
    </citation>
    <scope>NUCLEOTIDE SEQUENCE [LARGE SCALE GENOMIC DNA]</scope>
    <source>
        <strain evidence="7">ATCC 35852 / DSM 46488 / JCM 4925 / NBRC 14057 / NRRL 8057</strain>
        <plasmid evidence="7">Plasmid pSCATT</plasmid>
    </source>
</reference>
<dbReference type="Proteomes" id="UP000007842">
    <property type="component" value="Plasmid pSCATT"/>
</dbReference>
<dbReference type="Gene3D" id="3.40.50.2000">
    <property type="entry name" value="Glycogen Phosphorylase B"/>
    <property type="match status" value="2"/>
</dbReference>
<gene>
    <name evidence="6" type="ordered locus">SCATT_p11950</name>
</gene>
<feature type="domain" description="Erythromycin biosynthesis protein CIII-like N-terminal" evidence="5">
    <location>
        <begin position="24"/>
        <end position="142"/>
    </location>
</feature>
<keyword evidence="7" id="KW-1185">Reference proteome</keyword>
<evidence type="ECO:0000313" key="6">
    <source>
        <dbReference type="EMBL" id="AEW99388.1"/>
    </source>
</evidence>
<protein>
    <submittedName>
        <fullName evidence="6">Putative cytoplasmic protein</fullName>
    </submittedName>
</protein>
<dbReference type="Pfam" id="PF00201">
    <property type="entry name" value="UDPGT"/>
    <property type="match status" value="1"/>
</dbReference>
<organism evidence="6 7">
    <name type="scientific">Streptantibioticus cattleyicolor (strain ATCC 35852 / DSM 46488 / JCM 4925 / NBRC 14057 / NRRL 8057)</name>
    <name type="common">Streptomyces cattleya</name>
    <dbReference type="NCBI Taxonomy" id="1003195"/>
    <lineage>
        <taxon>Bacteria</taxon>
        <taxon>Bacillati</taxon>
        <taxon>Actinomycetota</taxon>
        <taxon>Actinomycetes</taxon>
        <taxon>Kitasatosporales</taxon>
        <taxon>Streptomycetaceae</taxon>
        <taxon>Streptantibioticus</taxon>
    </lineage>
</organism>
<keyword evidence="6" id="KW-0614">Plasmid</keyword>
<sequence length="398" mass="42094">MRILFTAHPSYSHLAPVVLPVALAAREAGHEVAVATGPDLTGVIEERGLTALPLPGMRSLAEAVREAQVAGAGIELPLDRIGRVTVELDPAFFARGFAGLLAGRSARDLLTAAESWKPDLLLRESTEYGGYLAAERLGLAHGALDIAPMAPYAHPLVAEEVNRQRAELDLAPVADPWHPMRGLRAAVVPEAFYPASDRLPHTRHYRTTAPAAAPLDPHLAELPDDRPLVLATLGSNASRLPGSAASGLLDVIVRALAGLPVTAVVALGPGVSPLEWTGTRAGNVHLVSFAPQELLLRSCDLFITHAGFNGVRESLGAGVPMVAVPMFAEQSANASRLEELGVARRLNVEDVTEESLSTAVRAVLDDPGFRHRAKGLQRRIDALPPLSGIVADLRTLAD</sequence>
<dbReference type="PROSITE" id="PS00375">
    <property type="entry name" value="UDPGT"/>
    <property type="match status" value="1"/>
</dbReference>
<keyword evidence="2 4" id="KW-0328">Glycosyltransferase</keyword>
<evidence type="ECO:0000256" key="4">
    <source>
        <dbReference type="RuleBase" id="RU003718"/>
    </source>
</evidence>
<comment type="similarity">
    <text evidence="4">Belongs to the UDP-glycosyltransferase family.</text>
</comment>
<evidence type="ECO:0000259" key="5">
    <source>
        <dbReference type="Pfam" id="PF21036"/>
    </source>
</evidence>
<dbReference type="GO" id="GO:0017000">
    <property type="term" value="P:antibiotic biosynthetic process"/>
    <property type="evidence" value="ECO:0007669"/>
    <property type="project" value="UniProtKB-ARBA"/>
</dbReference>
<dbReference type="EMBL" id="CP003229">
    <property type="protein sequence ID" value="AEW99388.1"/>
    <property type="molecule type" value="Genomic_DNA"/>
</dbReference>
<dbReference type="PATRIC" id="fig|1003195.11.peg.525"/>
<name>F8JM80_STREN</name>
<dbReference type="SUPFAM" id="SSF53756">
    <property type="entry name" value="UDP-Glycosyltransferase/glycogen phosphorylase"/>
    <property type="match status" value="1"/>
</dbReference>
<dbReference type="KEGG" id="sct:SCAT_p0544"/>
<evidence type="ECO:0000256" key="2">
    <source>
        <dbReference type="ARBA" id="ARBA00022676"/>
    </source>
</evidence>
<dbReference type="OrthoDB" id="6620093at2"/>
<keyword evidence="3 4" id="KW-0808">Transferase</keyword>
<accession>G8XEW5</accession>
<geneLocation type="plasmid" evidence="6 7">
    <name>pSCATT</name>
</geneLocation>
<dbReference type="InterPro" id="IPR050426">
    <property type="entry name" value="Glycosyltransferase_28"/>
</dbReference>
<dbReference type="InterPro" id="IPR035595">
    <property type="entry name" value="UDP_glycos_trans_CS"/>
</dbReference>
<proteinExistence type="inferred from homology"/>
<dbReference type="RefSeq" id="WP_014150999.1">
    <property type="nucleotide sequence ID" value="NC_016113.1"/>
</dbReference>
<dbReference type="PANTHER" id="PTHR48050">
    <property type="entry name" value="STEROL 3-BETA-GLUCOSYLTRANSFERASE"/>
    <property type="match status" value="1"/>
</dbReference>
<dbReference type="PANTHER" id="PTHR48050:SF13">
    <property type="entry name" value="STEROL 3-BETA-GLUCOSYLTRANSFERASE UGT80A2"/>
    <property type="match status" value="1"/>
</dbReference>
<evidence type="ECO:0000313" key="7">
    <source>
        <dbReference type="Proteomes" id="UP000007842"/>
    </source>
</evidence>
<dbReference type="InterPro" id="IPR048284">
    <property type="entry name" value="EryCIII-like_N"/>
</dbReference>
<comment type="similarity">
    <text evidence="1">Belongs to the glycosyltransferase 28 family.</text>
</comment>
<dbReference type="AlphaFoldDB" id="F8JM80"/>
<accession>F8JM80</accession>
<dbReference type="HOGENOM" id="CLU_000537_7_0_11"/>
<dbReference type="CDD" id="cd03784">
    <property type="entry name" value="GT1_Gtf-like"/>
    <property type="match status" value="1"/>
</dbReference>
<dbReference type="InterPro" id="IPR002213">
    <property type="entry name" value="UDP_glucos_trans"/>
</dbReference>